<feature type="transmembrane region" description="Helical" evidence="1">
    <location>
        <begin position="120"/>
        <end position="140"/>
    </location>
</feature>
<dbReference type="RefSeq" id="WP_110523870.1">
    <property type="nucleotide sequence ID" value="NZ_QKOE01000004.1"/>
</dbReference>
<dbReference type="EMBL" id="QKOE01000004">
    <property type="protein sequence ID" value="PZA17226.1"/>
    <property type="molecule type" value="Genomic_DNA"/>
</dbReference>
<keyword evidence="1" id="KW-0472">Membrane</keyword>
<dbReference type="AlphaFoldDB" id="A0A323V182"/>
<feature type="transmembrane region" description="Helical" evidence="1">
    <location>
        <begin position="179"/>
        <end position="200"/>
    </location>
</feature>
<evidence type="ECO:0000259" key="2">
    <source>
        <dbReference type="Pfam" id="PF06181"/>
    </source>
</evidence>
<dbReference type="Proteomes" id="UP000248259">
    <property type="component" value="Unassembled WGS sequence"/>
</dbReference>
<feature type="transmembrane region" description="Helical" evidence="1">
    <location>
        <begin position="89"/>
        <end position="108"/>
    </location>
</feature>
<dbReference type="GO" id="GO:0020037">
    <property type="term" value="F:heme binding"/>
    <property type="evidence" value="ECO:0007669"/>
    <property type="project" value="InterPro"/>
</dbReference>
<keyword evidence="1" id="KW-1133">Transmembrane helix</keyword>
<dbReference type="GO" id="GO:0009055">
    <property type="term" value="F:electron transfer activity"/>
    <property type="evidence" value="ECO:0007669"/>
    <property type="project" value="InterPro"/>
</dbReference>
<evidence type="ECO:0000256" key="1">
    <source>
        <dbReference type="SAM" id="Phobius"/>
    </source>
</evidence>
<dbReference type="OrthoDB" id="9787495at2"/>
<feature type="transmembrane region" description="Helical" evidence="1">
    <location>
        <begin position="232"/>
        <end position="250"/>
    </location>
</feature>
<evidence type="ECO:0000313" key="3">
    <source>
        <dbReference type="EMBL" id="PZA17226.1"/>
    </source>
</evidence>
<evidence type="ECO:0000313" key="4">
    <source>
        <dbReference type="Proteomes" id="UP000248259"/>
    </source>
</evidence>
<feature type="transmembrane region" description="Helical" evidence="1">
    <location>
        <begin position="12"/>
        <end position="33"/>
    </location>
</feature>
<feature type="transmembrane region" description="Helical" evidence="1">
    <location>
        <begin position="256"/>
        <end position="276"/>
    </location>
</feature>
<dbReference type="SUPFAM" id="SSF46626">
    <property type="entry name" value="Cytochrome c"/>
    <property type="match status" value="1"/>
</dbReference>
<comment type="caution">
    <text evidence="3">The sequence shown here is derived from an EMBL/GenBank/DDBJ whole genome shotgun (WGS) entry which is preliminary data.</text>
</comment>
<keyword evidence="1" id="KW-0812">Transmembrane</keyword>
<proteinExistence type="predicted"/>
<reference evidence="3 4" key="1">
    <citation type="submission" date="2018-06" db="EMBL/GenBank/DDBJ databases">
        <title>Azoarcus communis strain SWub3 genome.</title>
        <authorList>
            <person name="Zorraquino Salvo V."/>
            <person name="Toubiana D."/>
            <person name="Blumwald E."/>
        </authorList>
    </citation>
    <scope>NUCLEOTIDE SEQUENCE [LARGE SCALE GENOMIC DNA]</scope>
    <source>
        <strain evidence="3 4">SWub3</strain>
    </source>
</reference>
<dbReference type="InterPro" id="IPR010389">
    <property type="entry name" value="Urate_ox_N"/>
</dbReference>
<dbReference type="Pfam" id="PF06181">
    <property type="entry name" value="Urate_ox_N"/>
    <property type="match status" value="1"/>
</dbReference>
<organism evidence="3 4">
    <name type="scientific">Parazoarcus communis SWub3 = DSM 12120</name>
    <dbReference type="NCBI Taxonomy" id="1121029"/>
    <lineage>
        <taxon>Bacteria</taxon>
        <taxon>Pseudomonadati</taxon>
        <taxon>Pseudomonadota</taxon>
        <taxon>Betaproteobacteria</taxon>
        <taxon>Rhodocyclales</taxon>
        <taxon>Zoogloeaceae</taxon>
        <taxon>Parazoarcus</taxon>
    </lineage>
</organism>
<gene>
    <name evidence="3" type="ORF">DNK49_08335</name>
</gene>
<name>A0A323V182_9RHOO</name>
<feature type="domain" description="Urate oxidase N-terminal" evidence="2">
    <location>
        <begin position="3"/>
        <end position="301"/>
    </location>
</feature>
<dbReference type="InterPro" id="IPR036909">
    <property type="entry name" value="Cyt_c-like_dom_sf"/>
</dbReference>
<keyword evidence="4" id="KW-1185">Reference proteome</keyword>
<sequence>MEAYLLDWANLLLRWVHLITGIAWIGASFYFVMLDTSLKPPKKAEDEKRGVFGELWAVHGGGFYCSQKFLTGPKGEPLSHDLHWSKWEAYSTWLSGMALLAVIYWVGASSYLIDRQVMDLAPSAAIGISVAFLIAGWLVYDLLCRTLMGRDNLLAALIFIFVVVCDWVLHQVFSARGAYIHVGAMLGTMMVANVFIHIIPGQKRMVEQIRSGQPVDPRPGQIGKQRSVHNTYFTLPVLFIMISNHYPMTYSHPNGWLVLVVLMLAGVLIRQFFVLRHRGQVKWWLPAAGAALIAALIVLMAPKPVDSAGPQVSFAELNGIMMERCTGCHAATPTWEGFAQPPKGVMLETPEQIGQHAAKIAETVASGYMPLGNLTGLTPTEKARIATWFAQGARLRD</sequence>
<feature type="transmembrane region" description="Helical" evidence="1">
    <location>
        <begin position="152"/>
        <end position="173"/>
    </location>
</feature>
<feature type="transmembrane region" description="Helical" evidence="1">
    <location>
        <begin position="283"/>
        <end position="301"/>
    </location>
</feature>
<accession>A0A323V182</accession>
<protein>
    <recommendedName>
        <fullName evidence="2">Urate oxidase N-terminal domain-containing protein</fullName>
    </recommendedName>
</protein>